<keyword evidence="2" id="KW-1185">Reference proteome</keyword>
<dbReference type="KEGG" id="taci:TDSAC_1690"/>
<proteinExistence type="predicted"/>
<dbReference type="EMBL" id="CP020921">
    <property type="protein sequence ID" value="AWB11026.1"/>
    <property type="molecule type" value="Genomic_DNA"/>
</dbReference>
<dbReference type="RefSeq" id="WP_199919789.1">
    <property type="nucleotide sequence ID" value="NZ_CP020921.1"/>
</dbReference>
<dbReference type="AlphaFoldDB" id="A0A2R4W2U7"/>
<gene>
    <name evidence="1" type="ORF">TDSAC_1690</name>
</gene>
<sequence>MPVDQDFNEKFAKKFLIESELIKKISKDAYREDFKDIKGYLIPNI</sequence>
<accession>A0A2R4W2U7</accession>
<organism evidence="1 2">
    <name type="scientific">Thermodesulfobium acidiphilum</name>
    <dbReference type="NCBI Taxonomy" id="1794699"/>
    <lineage>
        <taxon>Bacteria</taxon>
        <taxon>Pseudomonadati</taxon>
        <taxon>Thermodesulfobiota</taxon>
        <taxon>Thermodesulfobiia</taxon>
        <taxon>Thermodesulfobiales</taxon>
        <taxon>Thermodesulfobiaceae</taxon>
        <taxon>Thermodesulfobium</taxon>
    </lineage>
</organism>
<dbReference type="Proteomes" id="UP000244792">
    <property type="component" value="Chromosome"/>
</dbReference>
<evidence type="ECO:0000313" key="2">
    <source>
        <dbReference type="Proteomes" id="UP000244792"/>
    </source>
</evidence>
<evidence type="ECO:0000313" key="1">
    <source>
        <dbReference type="EMBL" id="AWB11026.1"/>
    </source>
</evidence>
<reference evidence="1 2" key="1">
    <citation type="submission" date="2017-04" db="EMBL/GenBank/DDBJ databases">
        <title>Genomic insights into metabolism of Thermodesulfobium acidiphilum.</title>
        <authorList>
            <person name="Toshchakov S.V."/>
            <person name="Frolov E.N."/>
            <person name="Kublanov I.V."/>
            <person name="Samarov N.I."/>
            <person name="Novikov A."/>
            <person name="Lebedinsky A.V."/>
            <person name="Bonch-Osmolovskaya E.A."/>
            <person name="Chernyh N.A."/>
        </authorList>
    </citation>
    <scope>NUCLEOTIDE SEQUENCE [LARGE SCALE GENOMIC DNA]</scope>
    <source>
        <strain evidence="1 2">3127-1</strain>
    </source>
</reference>
<name>A0A2R4W2U7_THEAF</name>
<protein>
    <submittedName>
        <fullName evidence="1">Uncharacterized protein</fullName>
    </submittedName>
</protein>